<proteinExistence type="predicted"/>
<organism evidence="1 2">
    <name type="scientific">Acetobacter ascendens</name>
    <dbReference type="NCBI Taxonomy" id="481146"/>
    <lineage>
        <taxon>Bacteria</taxon>
        <taxon>Pseudomonadati</taxon>
        <taxon>Pseudomonadota</taxon>
        <taxon>Alphaproteobacteria</taxon>
        <taxon>Acetobacterales</taxon>
        <taxon>Acetobacteraceae</taxon>
        <taxon>Acetobacter</taxon>
    </lineage>
</organism>
<reference evidence="2" key="1">
    <citation type="submission" date="2016-04" db="EMBL/GenBank/DDBJ databases">
        <authorList>
            <person name="Jeon C.O."/>
            <person name="Cho G.Y."/>
            <person name="Jeong H.I."/>
            <person name="Kim K.H."/>
        </authorList>
    </citation>
    <scope>NUCLEOTIDE SEQUENCE [LARGE SCALE GENOMIC DNA]</scope>
    <source>
        <strain evidence="2">LMG 1590</strain>
        <plasmid evidence="2">unnamed1</plasmid>
    </source>
</reference>
<accession>A0A1D8R040</accession>
<sequence length="230" mass="26665">MSYEKLEQHIHENSVDTYDTLNALHPFYRYKLYQKIKENSRLSDDCDACEWALNVIRMLPRLKKSVVDTFELVSFSHEEIRELYGITGQKLSAKANKARINIRKILDISKDDDEVQQQFNDDKASRYKSIKYDGFSVQDSINRKKKNNKARDWAISECLEASARLAGLTPSPYDSGYFISLTLPGIYHSMTFEKTNDEINRRLNGIKRDAERADRGGPHFSDRAISYHLA</sequence>
<geneLocation type="plasmid" evidence="1 2">
    <name>unnamed1</name>
</geneLocation>
<gene>
    <name evidence="1" type="ORF">A4S02_14025</name>
</gene>
<keyword evidence="1" id="KW-0614">Plasmid</keyword>
<name>A0A1D8R040_9PROT</name>
<dbReference type="RefSeq" id="WP_070324303.1">
    <property type="nucleotide sequence ID" value="NZ_CP015165.1"/>
</dbReference>
<evidence type="ECO:0000313" key="2">
    <source>
        <dbReference type="Proteomes" id="UP000175973"/>
    </source>
</evidence>
<dbReference type="AlphaFoldDB" id="A0A1D8R040"/>
<keyword evidence="2" id="KW-1185">Reference proteome</keyword>
<evidence type="ECO:0000313" key="1">
    <source>
        <dbReference type="EMBL" id="AOW47953.1"/>
    </source>
</evidence>
<dbReference type="KEGG" id="aasc:A4S02_14025"/>
<dbReference type="EMBL" id="CP015165">
    <property type="protein sequence ID" value="AOW47953.1"/>
    <property type="molecule type" value="Genomic_DNA"/>
</dbReference>
<dbReference type="Proteomes" id="UP000175973">
    <property type="component" value="Plasmid unnamed1"/>
</dbReference>
<protein>
    <submittedName>
        <fullName evidence="1">Uncharacterized protein</fullName>
    </submittedName>
</protein>